<dbReference type="AlphaFoldDB" id="T1EGL5"/>
<dbReference type="STRING" id="6412.T1EGL5"/>
<dbReference type="EMBL" id="AMQM01009514">
    <property type="status" value="NOT_ANNOTATED_CDS"/>
    <property type="molecule type" value="Genomic_DNA"/>
</dbReference>
<proteinExistence type="predicted"/>
<keyword evidence="1" id="KW-0694">RNA-binding</keyword>
<dbReference type="eggNOG" id="KOG1588">
    <property type="taxonomic scope" value="Eukaryota"/>
</dbReference>
<dbReference type="InterPro" id="IPR036612">
    <property type="entry name" value="KH_dom_type_1_sf"/>
</dbReference>
<dbReference type="HOGENOM" id="CLU_046595_1_0_1"/>
<feature type="domain" description="K Homology" evidence="3">
    <location>
        <begin position="12"/>
        <end position="106"/>
    </location>
</feature>
<dbReference type="InterPro" id="IPR004087">
    <property type="entry name" value="KH_dom"/>
</dbReference>
<dbReference type="Gene3D" id="3.30.1370.10">
    <property type="entry name" value="K Homology domain, type 1"/>
    <property type="match status" value="1"/>
</dbReference>
<keyword evidence="6" id="KW-1185">Reference proteome</keyword>
<gene>
    <name evidence="5" type="primary">20195715</name>
    <name evidence="4" type="ORF">HELRODRAFT_117263</name>
</gene>
<dbReference type="CTD" id="20195715"/>
<name>T1EGL5_HELRO</name>
<dbReference type="SUPFAM" id="SSF54791">
    <property type="entry name" value="Eukaryotic type KH-domain (KH-domain type I)"/>
    <property type="match status" value="1"/>
</dbReference>
<sequence>MARLPEPHGNIVVLQEKLYVPCKDFPDYNFIGRILGPRGMTAKQLEMESGCKIMIRGRGSMRDKVKEEEFRGKPNWEHLDEDLHVLLMVEDTENRAAIKMTRAIEDVKKLLQPAAEGEDNLKKLQLMELAIINGTYRELQRPPQQHHYQQQQQQQQQPQQQQQATTTATNVQDDGGETTEASLLTTRSYICPQTPGTATMVTTPILLTPRIPPFFPPPGSLGRPQVYNPHTHGSLFTSGVDQNGLYFHIDPNYVTVHHSPFLEYALSCGATGEGGGGRMAGKEGVGE</sequence>
<reference evidence="6" key="1">
    <citation type="submission" date="2012-12" db="EMBL/GenBank/DDBJ databases">
        <authorList>
            <person name="Hellsten U."/>
            <person name="Grimwood J."/>
            <person name="Chapman J.A."/>
            <person name="Shapiro H."/>
            <person name="Aerts A."/>
            <person name="Otillar R.P."/>
            <person name="Terry A.Y."/>
            <person name="Boore J.L."/>
            <person name="Simakov O."/>
            <person name="Marletaz F."/>
            <person name="Cho S.-J."/>
            <person name="Edsinger-Gonzales E."/>
            <person name="Havlak P."/>
            <person name="Kuo D.-H."/>
            <person name="Larsson T."/>
            <person name="Lv J."/>
            <person name="Arendt D."/>
            <person name="Savage R."/>
            <person name="Osoegawa K."/>
            <person name="de Jong P."/>
            <person name="Lindberg D.R."/>
            <person name="Seaver E.C."/>
            <person name="Weisblat D.A."/>
            <person name="Putnam N.H."/>
            <person name="Grigoriev I.V."/>
            <person name="Rokhsar D.S."/>
        </authorList>
    </citation>
    <scope>NUCLEOTIDE SEQUENCE</scope>
</reference>
<dbReference type="FunFam" id="3.30.1370.10:FF:000028">
    <property type="entry name" value="protein quaking isoform X2"/>
    <property type="match status" value="1"/>
</dbReference>
<evidence type="ECO:0000313" key="6">
    <source>
        <dbReference type="Proteomes" id="UP000015101"/>
    </source>
</evidence>
<evidence type="ECO:0000259" key="3">
    <source>
        <dbReference type="SMART" id="SM00322"/>
    </source>
</evidence>
<dbReference type="SMART" id="SM00322">
    <property type="entry name" value="KH"/>
    <property type="match status" value="1"/>
</dbReference>
<dbReference type="Pfam" id="PF22675">
    <property type="entry name" value="KH-I_KHDC4-BBP"/>
    <property type="match status" value="1"/>
</dbReference>
<dbReference type="InterPro" id="IPR045071">
    <property type="entry name" value="BBP-like"/>
</dbReference>
<feature type="compositionally biased region" description="Low complexity" evidence="2">
    <location>
        <begin position="141"/>
        <end position="163"/>
    </location>
</feature>
<dbReference type="PANTHER" id="PTHR11208">
    <property type="entry name" value="RNA-BINDING PROTEIN RELATED"/>
    <property type="match status" value="1"/>
</dbReference>
<reference evidence="5" key="3">
    <citation type="submission" date="2015-06" db="UniProtKB">
        <authorList>
            <consortium name="EnsemblMetazoa"/>
        </authorList>
    </citation>
    <scope>IDENTIFICATION</scope>
</reference>
<dbReference type="KEGG" id="hro:HELRODRAFT_117263"/>
<organism evidence="5 6">
    <name type="scientific">Helobdella robusta</name>
    <name type="common">Californian leech</name>
    <dbReference type="NCBI Taxonomy" id="6412"/>
    <lineage>
        <taxon>Eukaryota</taxon>
        <taxon>Metazoa</taxon>
        <taxon>Spiralia</taxon>
        <taxon>Lophotrochozoa</taxon>
        <taxon>Annelida</taxon>
        <taxon>Clitellata</taxon>
        <taxon>Hirudinea</taxon>
        <taxon>Rhynchobdellida</taxon>
        <taxon>Glossiphoniidae</taxon>
        <taxon>Helobdella</taxon>
    </lineage>
</organism>
<accession>T1EGL5</accession>
<dbReference type="InParanoid" id="T1EGL5"/>
<evidence type="ECO:0000313" key="5">
    <source>
        <dbReference type="EnsemblMetazoa" id="HelroP117263"/>
    </source>
</evidence>
<protein>
    <recommendedName>
        <fullName evidence="3">K Homology domain-containing protein</fullName>
    </recommendedName>
</protein>
<dbReference type="GeneID" id="20195715"/>
<dbReference type="RefSeq" id="XP_009018061.1">
    <property type="nucleotide sequence ID" value="XM_009019813.1"/>
</dbReference>
<evidence type="ECO:0000256" key="2">
    <source>
        <dbReference type="SAM" id="MobiDB-lite"/>
    </source>
</evidence>
<dbReference type="GO" id="GO:0048024">
    <property type="term" value="P:regulation of mRNA splicing, via spliceosome"/>
    <property type="evidence" value="ECO:0000318"/>
    <property type="project" value="GO_Central"/>
</dbReference>
<evidence type="ECO:0000256" key="1">
    <source>
        <dbReference type="ARBA" id="ARBA00022884"/>
    </source>
</evidence>
<dbReference type="GO" id="GO:0003729">
    <property type="term" value="F:mRNA binding"/>
    <property type="evidence" value="ECO:0000318"/>
    <property type="project" value="GO_Central"/>
</dbReference>
<dbReference type="GO" id="GO:0005634">
    <property type="term" value="C:nucleus"/>
    <property type="evidence" value="ECO:0000318"/>
    <property type="project" value="GO_Central"/>
</dbReference>
<evidence type="ECO:0000313" key="4">
    <source>
        <dbReference type="EMBL" id="ESO03841.1"/>
    </source>
</evidence>
<reference evidence="4 6" key="2">
    <citation type="journal article" date="2013" name="Nature">
        <title>Insights into bilaterian evolution from three spiralian genomes.</title>
        <authorList>
            <person name="Simakov O."/>
            <person name="Marletaz F."/>
            <person name="Cho S.J."/>
            <person name="Edsinger-Gonzales E."/>
            <person name="Havlak P."/>
            <person name="Hellsten U."/>
            <person name="Kuo D.H."/>
            <person name="Larsson T."/>
            <person name="Lv J."/>
            <person name="Arendt D."/>
            <person name="Savage R."/>
            <person name="Osoegawa K."/>
            <person name="de Jong P."/>
            <person name="Grimwood J."/>
            <person name="Chapman J.A."/>
            <person name="Shapiro H."/>
            <person name="Aerts A."/>
            <person name="Otillar R.P."/>
            <person name="Terry A.Y."/>
            <person name="Boore J.L."/>
            <person name="Grigoriev I.V."/>
            <person name="Lindberg D.R."/>
            <person name="Seaver E.C."/>
            <person name="Weisblat D.A."/>
            <person name="Putnam N.H."/>
            <person name="Rokhsar D.S."/>
        </authorList>
    </citation>
    <scope>NUCLEOTIDE SEQUENCE</scope>
</reference>
<feature type="region of interest" description="Disordered" evidence="2">
    <location>
        <begin position="140"/>
        <end position="176"/>
    </location>
</feature>
<dbReference type="OrthoDB" id="6777263at2759"/>
<dbReference type="PANTHER" id="PTHR11208:SF125">
    <property type="entry name" value="KH DOMAIN-CONTAINING RNA-BINDING PROTEIN QKI"/>
    <property type="match status" value="1"/>
</dbReference>
<dbReference type="Proteomes" id="UP000015101">
    <property type="component" value="Unassembled WGS sequence"/>
</dbReference>
<dbReference type="EMBL" id="KB096556">
    <property type="protein sequence ID" value="ESO03841.1"/>
    <property type="molecule type" value="Genomic_DNA"/>
</dbReference>
<dbReference type="EnsemblMetazoa" id="HelroT117263">
    <property type="protein sequence ID" value="HelroP117263"/>
    <property type="gene ID" value="HelroG117263"/>
</dbReference>
<dbReference type="InterPro" id="IPR055256">
    <property type="entry name" value="KH_1_KHDC4/BBP-like"/>
</dbReference>